<dbReference type="OrthoDB" id="966005at2"/>
<evidence type="ECO:0000313" key="3">
    <source>
        <dbReference type="Proteomes" id="UP000245489"/>
    </source>
</evidence>
<dbReference type="EMBL" id="QGGO01000015">
    <property type="protein sequence ID" value="PWK24371.1"/>
    <property type="molecule type" value="Genomic_DNA"/>
</dbReference>
<dbReference type="RefSeq" id="WP_146199165.1">
    <property type="nucleotide sequence ID" value="NZ_QGGO01000015.1"/>
</dbReference>
<reference evidence="2 3" key="1">
    <citation type="submission" date="2018-05" db="EMBL/GenBank/DDBJ databases">
        <title>Genomic Encyclopedia of Archaeal and Bacterial Type Strains, Phase II (KMG-II): from individual species to whole genera.</title>
        <authorList>
            <person name="Goeker M."/>
        </authorList>
    </citation>
    <scope>NUCLEOTIDE SEQUENCE [LARGE SCALE GENOMIC DNA]</scope>
    <source>
        <strain evidence="2 3">DSM 22214</strain>
    </source>
</reference>
<evidence type="ECO:0000313" key="2">
    <source>
        <dbReference type="EMBL" id="PWK24371.1"/>
    </source>
</evidence>
<organism evidence="2 3">
    <name type="scientific">Arcicella aurantiaca</name>
    <dbReference type="NCBI Taxonomy" id="591202"/>
    <lineage>
        <taxon>Bacteria</taxon>
        <taxon>Pseudomonadati</taxon>
        <taxon>Bacteroidota</taxon>
        <taxon>Cytophagia</taxon>
        <taxon>Cytophagales</taxon>
        <taxon>Flectobacillaceae</taxon>
        <taxon>Arcicella</taxon>
    </lineage>
</organism>
<name>A0A316E1W9_9BACT</name>
<keyword evidence="1" id="KW-0732">Signal</keyword>
<sequence length="175" mass="18608">MKKLILPLLLMMIVQISKAQDYRKNAVYVELGGNALLYSINYENRFADHWSGRLGFGYISGKGSGVNSSGQATDVSVGVAFIPVMINYLAGNGKNGRFELGAGPLLVSAGANSKVGGQEFNKSGFGFGGITTTAGYRLQPLDGGFMFKIGITPLILTSATEPFQMWGGLSLGYCF</sequence>
<dbReference type="Proteomes" id="UP000245489">
    <property type="component" value="Unassembled WGS sequence"/>
</dbReference>
<dbReference type="AlphaFoldDB" id="A0A316E1W9"/>
<proteinExistence type="predicted"/>
<evidence type="ECO:0008006" key="4">
    <source>
        <dbReference type="Google" id="ProtNLM"/>
    </source>
</evidence>
<feature type="signal peptide" evidence="1">
    <location>
        <begin position="1"/>
        <end position="19"/>
    </location>
</feature>
<protein>
    <recommendedName>
        <fullName evidence="4">Outer membrane protein with beta-barrel domain</fullName>
    </recommendedName>
</protein>
<accession>A0A316E1W9</accession>
<feature type="chain" id="PRO_5016273552" description="Outer membrane protein with beta-barrel domain" evidence="1">
    <location>
        <begin position="20"/>
        <end position="175"/>
    </location>
</feature>
<keyword evidence="3" id="KW-1185">Reference proteome</keyword>
<evidence type="ECO:0000256" key="1">
    <source>
        <dbReference type="SAM" id="SignalP"/>
    </source>
</evidence>
<comment type="caution">
    <text evidence="2">The sequence shown here is derived from an EMBL/GenBank/DDBJ whole genome shotgun (WGS) entry which is preliminary data.</text>
</comment>
<gene>
    <name evidence="2" type="ORF">LV89_02884</name>
</gene>